<evidence type="ECO:0000256" key="1">
    <source>
        <dbReference type="SAM" id="SignalP"/>
    </source>
</evidence>
<dbReference type="AlphaFoldDB" id="A0A2W2BEA0"/>
<feature type="chain" id="PRO_5016146607" evidence="1">
    <location>
        <begin position="26"/>
        <end position="175"/>
    </location>
</feature>
<protein>
    <submittedName>
        <fullName evidence="2">DUF2911 domain-containing protein</fullName>
    </submittedName>
</protein>
<evidence type="ECO:0000313" key="2">
    <source>
        <dbReference type="EMBL" id="PZF74217.1"/>
    </source>
</evidence>
<feature type="signal peptide" evidence="1">
    <location>
        <begin position="1"/>
        <end position="25"/>
    </location>
</feature>
<dbReference type="EMBL" id="QKTW01000006">
    <property type="protein sequence ID" value="PZF74217.1"/>
    <property type="molecule type" value="Genomic_DNA"/>
</dbReference>
<dbReference type="Pfam" id="PF11138">
    <property type="entry name" value="DUF2911"/>
    <property type="match status" value="1"/>
</dbReference>
<organism evidence="2 3">
    <name type="scientific">Taibaiella soli</name>
    <dbReference type="NCBI Taxonomy" id="1649169"/>
    <lineage>
        <taxon>Bacteria</taxon>
        <taxon>Pseudomonadati</taxon>
        <taxon>Bacteroidota</taxon>
        <taxon>Chitinophagia</taxon>
        <taxon>Chitinophagales</taxon>
        <taxon>Chitinophagaceae</taxon>
        <taxon>Taibaiella</taxon>
    </lineage>
</organism>
<accession>A0A2W2BEA0</accession>
<dbReference type="Proteomes" id="UP000248745">
    <property type="component" value="Unassembled WGS sequence"/>
</dbReference>
<dbReference type="OrthoDB" id="9808374at2"/>
<reference evidence="2 3" key="1">
    <citation type="submission" date="2018-06" db="EMBL/GenBank/DDBJ databases">
        <title>Mucibacter soli gen. nov., sp. nov., a new member of the family Chitinophagaceae producing mucin.</title>
        <authorList>
            <person name="Kim M.-K."/>
            <person name="Park S."/>
            <person name="Kim T.-S."/>
            <person name="Joung Y."/>
            <person name="Han J.-H."/>
            <person name="Kim S.B."/>
        </authorList>
    </citation>
    <scope>NUCLEOTIDE SEQUENCE [LARGE SCALE GENOMIC DNA]</scope>
    <source>
        <strain evidence="2 3">R1-15</strain>
    </source>
</reference>
<sequence length="175" mass="19420">MQTSTFFKSAGMAIVATCLSMGAFAQKPKGPAASPADSVTGKIGHATVKIRYSSPSVKGRTIWGELVPYDKVWRAGANEATTFTTDKDLMIEGKELHAGRYSLFMIPTKDSWTVIFNSIPDQWGAYKYEESKDVLRITVKPSANPMQERLVYKINKDGFSLVWEKLTVPVMVKTM</sequence>
<name>A0A2W2BEA0_9BACT</name>
<evidence type="ECO:0000313" key="3">
    <source>
        <dbReference type="Proteomes" id="UP000248745"/>
    </source>
</evidence>
<dbReference type="InterPro" id="IPR021314">
    <property type="entry name" value="DUF2911"/>
</dbReference>
<proteinExistence type="predicted"/>
<dbReference type="RefSeq" id="WP_110997633.1">
    <property type="nucleotide sequence ID" value="NZ_QKTW01000006.1"/>
</dbReference>
<comment type="caution">
    <text evidence="2">The sequence shown here is derived from an EMBL/GenBank/DDBJ whole genome shotgun (WGS) entry which is preliminary data.</text>
</comment>
<keyword evidence="1" id="KW-0732">Signal</keyword>
<gene>
    <name evidence="2" type="ORF">DN068_04155</name>
</gene>
<keyword evidence="3" id="KW-1185">Reference proteome</keyword>